<proteinExistence type="predicted"/>
<organism evidence="2 3">
    <name type="scientific">Nonomuraea wenchangensis</name>
    <dbReference type="NCBI Taxonomy" id="568860"/>
    <lineage>
        <taxon>Bacteria</taxon>
        <taxon>Bacillati</taxon>
        <taxon>Actinomycetota</taxon>
        <taxon>Actinomycetes</taxon>
        <taxon>Streptosporangiales</taxon>
        <taxon>Streptosporangiaceae</taxon>
        <taxon>Nonomuraea</taxon>
    </lineage>
</organism>
<dbReference type="Gene3D" id="2.160.20.20">
    <property type="match status" value="1"/>
</dbReference>
<dbReference type="InterPro" id="IPR012332">
    <property type="entry name" value="Autotransporter_pectin_lyase_C"/>
</dbReference>
<keyword evidence="3" id="KW-1185">Reference proteome</keyword>
<evidence type="ECO:0008006" key="4">
    <source>
        <dbReference type="Google" id="ProtNLM"/>
    </source>
</evidence>
<feature type="signal peptide" evidence="1">
    <location>
        <begin position="1"/>
        <end position="31"/>
    </location>
</feature>
<dbReference type="InterPro" id="IPR011050">
    <property type="entry name" value="Pectin_lyase_fold/virulence"/>
</dbReference>
<keyword evidence="1" id="KW-0732">Signal</keyword>
<evidence type="ECO:0000313" key="3">
    <source>
        <dbReference type="Proteomes" id="UP000199361"/>
    </source>
</evidence>
<accession>A0A1I0HM80</accession>
<reference evidence="2 3" key="1">
    <citation type="submission" date="2016-10" db="EMBL/GenBank/DDBJ databases">
        <authorList>
            <person name="de Groot N.N."/>
        </authorList>
    </citation>
    <scope>NUCLEOTIDE SEQUENCE [LARGE SCALE GENOMIC DNA]</scope>
    <source>
        <strain evidence="2 3">CGMCC 4.5598</strain>
    </source>
</reference>
<dbReference type="Proteomes" id="UP000199361">
    <property type="component" value="Unassembled WGS sequence"/>
</dbReference>
<evidence type="ECO:0000313" key="2">
    <source>
        <dbReference type="EMBL" id="SET84242.1"/>
    </source>
</evidence>
<dbReference type="SUPFAM" id="SSF51126">
    <property type="entry name" value="Pectin lyase-like"/>
    <property type="match status" value="1"/>
</dbReference>
<protein>
    <recommendedName>
        <fullName evidence="4">Polymorphic outer membrane protein repeat-containing protein</fullName>
    </recommendedName>
</protein>
<gene>
    <name evidence="2" type="ORF">SAMN05421811_104352</name>
</gene>
<name>A0A1I0HM80_9ACTN</name>
<dbReference type="STRING" id="568860.SAMN05421811_104352"/>
<dbReference type="AlphaFoldDB" id="A0A1I0HM80"/>
<dbReference type="EMBL" id="FOHX01000004">
    <property type="protein sequence ID" value="SET84242.1"/>
    <property type="molecule type" value="Genomic_DNA"/>
</dbReference>
<sequence>MRANRIHRAAGGAILAATALTAGMPAANALATVPCSGSALVNAISNAAAGATLNLTPGCTYVLNNNTFVPINTTGLTINRPLTIHGRNSTIQRSATAKFRLFTVNANFTLDRVRLRGGDATISPGGFGGAVAVNSGTTNLDSVLVQKNTATFSGGIAAVGGTIVNVSNSIIQGNSATRNGGGAGNNGRMTVTNTVINDNRAGEKGGGIANDSTLSVVQSIITRNEAGTLGGGIANLAPGTVTVTRSVVNNNKATTAPGGIDNENGRAAATLTDAIVLGNTPSNCSRTPVTGCRN</sequence>
<evidence type="ECO:0000256" key="1">
    <source>
        <dbReference type="SAM" id="SignalP"/>
    </source>
</evidence>
<feature type="chain" id="PRO_5011778187" description="Polymorphic outer membrane protein repeat-containing protein" evidence="1">
    <location>
        <begin position="32"/>
        <end position="294"/>
    </location>
</feature>